<organism evidence="2 3">
    <name type="scientific">Necator americanus</name>
    <name type="common">Human hookworm</name>
    <dbReference type="NCBI Taxonomy" id="51031"/>
    <lineage>
        <taxon>Eukaryota</taxon>
        <taxon>Metazoa</taxon>
        <taxon>Ecdysozoa</taxon>
        <taxon>Nematoda</taxon>
        <taxon>Chromadorea</taxon>
        <taxon>Rhabditida</taxon>
        <taxon>Rhabditina</taxon>
        <taxon>Rhabditomorpha</taxon>
        <taxon>Strongyloidea</taxon>
        <taxon>Ancylostomatidae</taxon>
        <taxon>Bunostominae</taxon>
        <taxon>Necator</taxon>
    </lineage>
</organism>
<gene>
    <name evidence="2" type="primary">Necator_chrIII.g12072</name>
    <name evidence="2" type="ORF">RB195_011306</name>
</gene>
<feature type="region of interest" description="Disordered" evidence="1">
    <location>
        <begin position="1"/>
        <end position="65"/>
    </location>
</feature>
<evidence type="ECO:0000256" key="1">
    <source>
        <dbReference type="SAM" id="MobiDB-lite"/>
    </source>
</evidence>
<name>A0ABR1D1Z1_NECAM</name>
<keyword evidence="3" id="KW-1185">Reference proteome</keyword>
<protein>
    <submittedName>
        <fullName evidence="2">Uncharacterized protein</fullName>
    </submittedName>
</protein>
<accession>A0ABR1D1Z1</accession>
<evidence type="ECO:0000313" key="3">
    <source>
        <dbReference type="Proteomes" id="UP001303046"/>
    </source>
</evidence>
<proteinExistence type="predicted"/>
<dbReference type="EMBL" id="JAVFWL010000003">
    <property type="protein sequence ID" value="KAK6744504.1"/>
    <property type="molecule type" value="Genomic_DNA"/>
</dbReference>
<evidence type="ECO:0000313" key="2">
    <source>
        <dbReference type="EMBL" id="KAK6744504.1"/>
    </source>
</evidence>
<comment type="caution">
    <text evidence="2">The sequence shown here is derived from an EMBL/GenBank/DDBJ whole genome shotgun (WGS) entry which is preliminary data.</text>
</comment>
<reference evidence="2 3" key="1">
    <citation type="submission" date="2023-08" db="EMBL/GenBank/DDBJ databases">
        <title>A Necator americanus chromosomal reference genome.</title>
        <authorList>
            <person name="Ilik V."/>
            <person name="Petrzelkova K.J."/>
            <person name="Pardy F."/>
            <person name="Fuh T."/>
            <person name="Niatou-Singa F.S."/>
            <person name="Gouil Q."/>
            <person name="Baker L."/>
            <person name="Ritchie M.E."/>
            <person name="Jex A.R."/>
            <person name="Gazzola D."/>
            <person name="Li H."/>
            <person name="Toshio Fujiwara R."/>
            <person name="Zhan B."/>
            <person name="Aroian R.V."/>
            <person name="Pafco B."/>
            <person name="Schwarz E.M."/>
        </authorList>
    </citation>
    <scope>NUCLEOTIDE SEQUENCE [LARGE SCALE GENOMIC DNA]</scope>
    <source>
        <strain evidence="2 3">Aroian</strain>
        <tissue evidence="2">Whole animal</tissue>
    </source>
</reference>
<dbReference type="Proteomes" id="UP001303046">
    <property type="component" value="Unassembled WGS sequence"/>
</dbReference>
<sequence>MSGTTSAPEIYVQISLPRTPSPRQIRDESEVPTYQFRKKEPAGVFEPSTAAENGKEGPGGLSTNASETLRIGTVIALMRHDWGMLEIPPGPSLHALDCCVAGDALTICATLIRIRIKTASINIPSSVFGEDCER</sequence>